<accession>A0A3N0YL62</accession>
<feature type="compositionally biased region" description="Basic and acidic residues" evidence="1">
    <location>
        <begin position="113"/>
        <end position="128"/>
    </location>
</feature>
<dbReference type="AlphaFoldDB" id="A0A3N0YL62"/>
<dbReference type="EMBL" id="RJVU01036174">
    <property type="protein sequence ID" value="ROL46904.1"/>
    <property type="molecule type" value="Genomic_DNA"/>
</dbReference>
<feature type="region of interest" description="Disordered" evidence="1">
    <location>
        <begin position="108"/>
        <end position="142"/>
    </location>
</feature>
<organism evidence="2 3">
    <name type="scientific">Anabarilius grahami</name>
    <name type="common">Kanglang fish</name>
    <name type="synonym">Barilius grahami</name>
    <dbReference type="NCBI Taxonomy" id="495550"/>
    <lineage>
        <taxon>Eukaryota</taxon>
        <taxon>Metazoa</taxon>
        <taxon>Chordata</taxon>
        <taxon>Craniata</taxon>
        <taxon>Vertebrata</taxon>
        <taxon>Euteleostomi</taxon>
        <taxon>Actinopterygii</taxon>
        <taxon>Neopterygii</taxon>
        <taxon>Teleostei</taxon>
        <taxon>Ostariophysi</taxon>
        <taxon>Cypriniformes</taxon>
        <taxon>Xenocyprididae</taxon>
        <taxon>Xenocypridinae</taxon>
        <taxon>Xenocypridinae incertae sedis</taxon>
        <taxon>Anabarilius</taxon>
    </lineage>
</organism>
<evidence type="ECO:0000313" key="2">
    <source>
        <dbReference type="EMBL" id="ROL46904.1"/>
    </source>
</evidence>
<feature type="region of interest" description="Disordered" evidence="1">
    <location>
        <begin position="14"/>
        <end position="42"/>
    </location>
</feature>
<feature type="compositionally biased region" description="Polar residues" evidence="1">
    <location>
        <begin position="27"/>
        <end position="42"/>
    </location>
</feature>
<evidence type="ECO:0000313" key="3">
    <source>
        <dbReference type="Proteomes" id="UP000281406"/>
    </source>
</evidence>
<name>A0A3N0YL62_ANAGA</name>
<proteinExistence type="predicted"/>
<sequence>MWISISVVPSHPLQNTKPYQDPGFYERSQSNHGSSRPTTTSSAKRLLRNLFTSSLQWQPSLYRYKLPPRSMPSTLIIATPIDSKLPNPVTTSPEPVHMLAGSESVPVFAANPEPHHASADLPEPRHASADLSEPSAKMAATPEPSEIAALAIMATAIWCLWAAHTSNPVLESTPEPIPVHESAPEPDPAHGFTPEPASTYESSPDSTSVRESTPEFAAVPEPSLVGYGLPVCLDTTTEVIHEFPVCLDTTLEVV</sequence>
<keyword evidence="3" id="KW-1185">Reference proteome</keyword>
<gene>
    <name evidence="2" type="ORF">DPX16_20556</name>
</gene>
<protein>
    <submittedName>
        <fullName evidence="2">Uncharacterized protein</fullName>
    </submittedName>
</protein>
<feature type="compositionally biased region" description="Polar residues" evidence="1">
    <location>
        <begin position="199"/>
        <end position="211"/>
    </location>
</feature>
<dbReference type="Proteomes" id="UP000281406">
    <property type="component" value="Unassembled WGS sequence"/>
</dbReference>
<feature type="region of interest" description="Disordered" evidence="1">
    <location>
        <begin position="172"/>
        <end position="217"/>
    </location>
</feature>
<dbReference type="OrthoDB" id="118234at2759"/>
<comment type="caution">
    <text evidence="2">The sequence shown here is derived from an EMBL/GenBank/DDBJ whole genome shotgun (WGS) entry which is preliminary data.</text>
</comment>
<evidence type="ECO:0000256" key="1">
    <source>
        <dbReference type="SAM" id="MobiDB-lite"/>
    </source>
</evidence>
<reference evidence="2 3" key="1">
    <citation type="submission" date="2018-10" db="EMBL/GenBank/DDBJ databases">
        <title>Genome assembly for a Yunnan-Guizhou Plateau 3E fish, Anabarilius grahami (Regan), and its evolutionary and genetic applications.</title>
        <authorList>
            <person name="Jiang W."/>
        </authorList>
    </citation>
    <scope>NUCLEOTIDE SEQUENCE [LARGE SCALE GENOMIC DNA]</scope>
    <source>
        <strain evidence="2">AG-KIZ</strain>
        <tissue evidence="2">Muscle</tissue>
    </source>
</reference>